<evidence type="ECO:0000259" key="2">
    <source>
        <dbReference type="Pfam" id="PF07007"/>
    </source>
</evidence>
<dbReference type="InterPro" id="IPR009739">
    <property type="entry name" value="LprI-like_N"/>
</dbReference>
<keyword evidence="4" id="KW-1185">Reference proteome</keyword>
<comment type="caution">
    <text evidence="3">The sequence shown here is derived from an EMBL/GenBank/DDBJ whole genome shotgun (WGS) entry which is preliminary data.</text>
</comment>
<gene>
    <name evidence="3" type="ORF">QO002_002752</name>
</gene>
<feature type="signal peptide" evidence="1">
    <location>
        <begin position="1"/>
        <end position="21"/>
    </location>
</feature>
<reference evidence="3 4" key="1">
    <citation type="submission" date="2023-07" db="EMBL/GenBank/DDBJ databases">
        <title>Genomic Encyclopedia of Type Strains, Phase IV (KMG-IV): sequencing the most valuable type-strain genomes for metagenomic binning, comparative biology and taxonomic classification.</title>
        <authorList>
            <person name="Goeker M."/>
        </authorList>
    </citation>
    <scope>NUCLEOTIDE SEQUENCE [LARGE SCALE GENOMIC DNA]</scope>
    <source>
        <strain evidence="3 4">DSM 1112</strain>
    </source>
</reference>
<keyword evidence="1" id="KW-0732">Signal</keyword>
<name>A0ABU0BQW2_9HYPH</name>
<accession>A0ABU0BQW2</accession>
<feature type="chain" id="PRO_5045762849" evidence="1">
    <location>
        <begin position="22"/>
        <end position="135"/>
    </location>
</feature>
<dbReference type="PANTHER" id="PTHR39176">
    <property type="entry name" value="PERIPLASMIC PROTEIN-RELATED"/>
    <property type="match status" value="1"/>
</dbReference>
<evidence type="ECO:0000313" key="4">
    <source>
        <dbReference type="Proteomes" id="UP001230207"/>
    </source>
</evidence>
<protein>
    <submittedName>
        <fullName evidence="3">Uncharacterized protein YecT (DUF1311 family)</fullName>
    </submittedName>
</protein>
<dbReference type="PANTHER" id="PTHR39176:SF1">
    <property type="entry name" value="PERIPLASMIC PROTEIN"/>
    <property type="match status" value="1"/>
</dbReference>
<feature type="domain" description="Lysozyme inhibitor LprI-like N-terminal" evidence="2">
    <location>
        <begin position="24"/>
        <end position="116"/>
    </location>
</feature>
<evidence type="ECO:0000313" key="3">
    <source>
        <dbReference type="EMBL" id="MDQ0320614.1"/>
    </source>
</evidence>
<dbReference type="EMBL" id="JAUSVF010000001">
    <property type="protein sequence ID" value="MDQ0320614.1"/>
    <property type="molecule type" value="Genomic_DNA"/>
</dbReference>
<sequence length="135" mass="14622">MRYGLLLIALLALSPATSAFADDCDNALDQASMNECAGAAYKKSDTELNSLYKQIQGRLKNDPDTLKLLVAAQRSWIAFRDAECTFSDSSAAEGSVYPMIYAQCLDGMTQTRTESLKGYLNCEEGDMSCPVPAAD</sequence>
<dbReference type="Gene3D" id="1.20.1270.180">
    <property type="match status" value="1"/>
</dbReference>
<dbReference type="Proteomes" id="UP001230207">
    <property type="component" value="Unassembled WGS sequence"/>
</dbReference>
<dbReference type="RefSeq" id="WP_307230529.1">
    <property type="nucleotide sequence ID" value="NZ_JAUSVF010000001.1"/>
</dbReference>
<dbReference type="Pfam" id="PF07007">
    <property type="entry name" value="LprI"/>
    <property type="match status" value="1"/>
</dbReference>
<evidence type="ECO:0000256" key="1">
    <source>
        <dbReference type="SAM" id="SignalP"/>
    </source>
</evidence>
<proteinExistence type="predicted"/>
<organism evidence="3 4">
    <name type="scientific">Pararhizobium capsulatum DSM 1112</name>
    <dbReference type="NCBI Taxonomy" id="1121113"/>
    <lineage>
        <taxon>Bacteria</taxon>
        <taxon>Pseudomonadati</taxon>
        <taxon>Pseudomonadota</taxon>
        <taxon>Alphaproteobacteria</taxon>
        <taxon>Hyphomicrobiales</taxon>
        <taxon>Rhizobiaceae</taxon>
        <taxon>Rhizobium/Agrobacterium group</taxon>
        <taxon>Pararhizobium</taxon>
    </lineage>
</organism>